<dbReference type="STRING" id="858640.A3K86_13520"/>
<protein>
    <recommendedName>
        <fullName evidence="13">8-oxo-dGTP diphosphatase</fullName>
        <ecNumber evidence="12">3.6.1.55</ecNumber>
    </recommendedName>
    <alternativeName>
        <fullName evidence="16">7,8-dihydro-8-oxoguanine-triphosphatase</fullName>
    </alternativeName>
    <alternativeName>
        <fullName evidence="15">Mutator protein MutT</fullName>
    </alternativeName>
    <alternativeName>
        <fullName evidence="14">dGTP pyrophosphohydrolase</fullName>
    </alternativeName>
</protein>
<dbReference type="Pfam" id="PF14815">
    <property type="entry name" value="NUDIX_4"/>
    <property type="match status" value="1"/>
</dbReference>
<evidence type="ECO:0000256" key="12">
    <source>
        <dbReference type="ARBA" id="ARBA00038905"/>
    </source>
</evidence>
<accession>A0A178K957</accession>
<evidence type="ECO:0000256" key="4">
    <source>
        <dbReference type="ARBA" id="ARBA00022705"/>
    </source>
</evidence>
<dbReference type="PANTHER" id="PTHR47707:SF1">
    <property type="entry name" value="NUDIX HYDROLASE FAMILY PROTEIN"/>
    <property type="match status" value="1"/>
</dbReference>
<dbReference type="OrthoDB" id="9810648at2"/>
<dbReference type="PROSITE" id="PS00893">
    <property type="entry name" value="NUDIX_BOX"/>
    <property type="match status" value="1"/>
</dbReference>
<dbReference type="Gene3D" id="3.90.79.10">
    <property type="entry name" value="Nucleoside Triphosphate Pyrophosphohydrolase"/>
    <property type="match status" value="1"/>
</dbReference>
<organism evidence="18 19">
    <name type="scientific">Photobacterium jeanii</name>
    <dbReference type="NCBI Taxonomy" id="858640"/>
    <lineage>
        <taxon>Bacteria</taxon>
        <taxon>Pseudomonadati</taxon>
        <taxon>Pseudomonadota</taxon>
        <taxon>Gammaproteobacteria</taxon>
        <taxon>Vibrionales</taxon>
        <taxon>Vibrionaceae</taxon>
        <taxon>Photobacterium</taxon>
    </lineage>
</organism>
<dbReference type="GO" id="GO:0044716">
    <property type="term" value="F:8-oxo-GDP phosphatase activity"/>
    <property type="evidence" value="ECO:0007669"/>
    <property type="project" value="TreeGrafter"/>
</dbReference>
<evidence type="ECO:0000313" key="19">
    <source>
        <dbReference type="Proteomes" id="UP000078503"/>
    </source>
</evidence>
<evidence type="ECO:0000256" key="10">
    <source>
        <dbReference type="ARBA" id="ARBA00035861"/>
    </source>
</evidence>
<dbReference type="PROSITE" id="PS51462">
    <property type="entry name" value="NUDIX"/>
    <property type="match status" value="1"/>
</dbReference>
<keyword evidence="3" id="KW-0515">Mutator protein</keyword>
<evidence type="ECO:0000256" key="5">
    <source>
        <dbReference type="ARBA" id="ARBA00022723"/>
    </source>
</evidence>
<dbReference type="GO" id="GO:0006281">
    <property type="term" value="P:DNA repair"/>
    <property type="evidence" value="ECO:0007669"/>
    <property type="project" value="UniProtKB-KW"/>
</dbReference>
<feature type="domain" description="Nudix hydrolase" evidence="17">
    <location>
        <begin position="8"/>
        <end position="135"/>
    </location>
</feature>
<evidence type="ECO:0000256" key="15">
    <source>
        <dbReference type="ARBA" id="ARBA00041979"/>
    </source>
</evidence>
<name>A0A178K957_9GAMM</name>
<comment type="cofactor">
    <cofactor evidence="1">
        <name>Mg(2+)</name>
        <dbReference type="ChEBI" id="CHEBI:18420"/>
    </cofactor>
</comment>
<keyword evidence="6" id="KW-0227">DNA damage</keyword>
<evidence type="ECO:0000256" key="11">
    <source>
        <dbReference type="ARBA" id="ARBA00036904"/>
    </source>
</evidence>
<evidence type="ECO:0000259" key="17">
    <source>
        <dbReference type="PROSITE" id="PS51462"/>
    </source>
</evidence>
<comment type="caution">
    <text evidence="18">The sequence shown here is derived from an EMBL/GenBank/DDBJ whole genome shotgun (WGS) entry which is preliminary data.</text>
</comment>
<dbReference type="InterPro" id="IPR000086">
    <property type="entry name" value="NUDIX_hydrolase_dom"/>
</dbReference>
<evidence type="ECO:0000256" key="7">
    <source>
        <dbReference type="ARBA" id="ARBA00022801"/>
    </source>
</evidence>
<evidence type="ECO:0000256" key="14">
    <source>
        <dbReference type="ARBA" id="ARBA00041592"/>
    </source>
</evidence>
<dbReference type="GO" id="GO:0044715">
    <property type="term" value="F:8-oxo-dGDP phosphatase activity"/>
    <property type="evidence" value="ECO:0007669"/>
    <property type="project" value="TreeGrafter"/>
</dbReference>
<dbReference type="InterPro" id="IPR020084">
    <property type="entry name" value="NUDIX_hydrolase_CS"/>
</dbReference>
<dbReference type="Proteomes" id="UP000078503">
    <property type="component" value="Unassembled WGS sequence"/>
</dbReference>
<dbReference type="GO" id="GO:0008413">
    <property type="term" value="F:8-oxo-7,8-dihydroguanosine triphosphate pyrophosphatase activity"/>
    <property type="evidence" value="ECO:0007669"/>
    <property type="project" value="TreeGrafter"/>
</dbReference>
<evidence type="ECO:0000256" key="13">
    <source>
        <dbReference type="ARBA" id="ARBA00040794"/>
    </source>
</evidence>
<keyword evidence="8" id="KW-0460">Magnesium</keyword>
<dbReference type="GO" id="GO:0046872">
    <property type="term" value="F:metal ion binding"/>
    <property type="evidence" value="ECO:0007669"/>
    <property type="project" value="UniProtKB-KW"/>
</dbReference>
<dbReference type="InterPro" id="IPR029119">
    <property type="entry name" value="MutY_C"/>
</dbReference>
<keyword evidence="7 18" id="KW-0378">Hydrolase</keyword>
<gene>
    <name evidence="18" type="ORF">A3K86_13520</name>
</gene>
<dbReference type="SUPFAM" id="SSF55811">
    <property type="entry name" value="Nudix"/>
    <property type="match status" value="1"/>
</dbReference>
<dbReference type="CDD" id="cd03425">
    <property type="entry name" value="NUDIX_MutT_NudA_like"/>
    <property type="match status" value="1"/>
</dbReference>
<evidence type="ECO:0000256" key="16">
    <source>
        <dbReference type="ARBA" id="ARBA00042798"/>
    </source>
</evidence>
<evidence type="ECO:0000256" key="1">
    <source>
        <dbReference type="ARBA" id="ARBA00001946"/>
    </source>
</evidence>
<dbReference type="RefSeq" id="WP_068331905.1">
    <property type="nucleotide sequence ID" value="NZ_LVHF01000028.1"/>
</dbReference>
<evidence type="ECO:0000313" key="18">
    <source>
        <dbReference type="EMBL" id="OAN13596.1"/>
    </source>
</evidence>
<comment type="catalytic activity">
    <reaction evidence="11">
        <text>8-oxo-GTP + H2O = 8-oxo-GMP + diphosphate + H(+)</text>
        <dbReference type="Rhea" id="RHEA:67616"/>
        <dbReference type="ChEBI" id="CHEBI:15377"/>
        <dbReference type="ChEBI" id="CHEBI:15378"/>
        <dbReference type="ChEBI" id="CHEBI:33019"/>
        <dbReference type="ChEBI" id="CHEBI:143553"/>
        <dbReference type="ChEBI" id="CHEBI:145694"/>
    </reaction>
</comment>
<keyword evidence="5" id="KW-0479">Metal-binding</keyword>
<dbReference type="InterPro" id="IPR047127">
    <property type="entry name" value="MutT-like"/>
</dbReference>
<keyword evidence="4" id="KW-0235">DNA replication</keyword>
<proteinExistence type="inferred from homology"/>
<dbReference type="EC" id="3.6.1.55" evidence="12"/>
<evidence type="ECO:0000256" key="3">
    <source>
        <dbReference type="ARBA" id="ARBA00022457"/>
    </source>
</evidence>
<dbReference type="GO" id="GO:0006260">
    <property type="term" value="P:DNA replication"/>
    <property type="evidence" value="ECO:0007669"/>
    <property type="project" value="UniProtKB-KW"/>
</dbReference>
<comment type="similarity">
    <text evidence="2">Belongs to the Nudix hydrolase family.</text>
</comment>
<dbReference type="PRINTS" id="PR00502">
    <property type="entry name" value="NUDIXFAMILY"/>
</dbReference>
<reference evidence="18 19" key="1">
    <citation type="submission" date="2016-03" db="EMBL/GenBank/DDBJ databases">
        <title>Photobacterium proteolyticum sp. nov. a protease producing bacterium isolated from ocean sediments of Laizhou Bay.</title>
        <authorList>
            <person name="Li Y."/>
        </authorList>
    </citation>
    <scope>NUCLEOTIDE SEQUENCE [LARGE SCALE GENOMIC DNA]</scope>
    <source>
        <strain evidence="18 19">R-40508</strain>
    </source>
</reference>
<keyword evidence="19" id="KW-1185">Reference proteome</keyword>
<dbReference type="AlphaFoldDB" id="A0A178K957"/>
<dbReference type="PANTHER" id="PTHR47707">
    <property type="entry name" value="8-OXO-DGTP DIPHOSPHATASE"/>
    <property type="match status" value="1"/>
</dbReference>
<evidence type="ECO:0000256" key="8">
    <source>
        <dbReference type="ARBA" id="ARBA00022842"/>
    </source>
</evidence>
<evidence type="ECO:0000256" key="9">
    <source>
        <dbReference type="ARBA" id="ARBA00023204"/>
    </source>
</evidence>
<keyword evidence="9" id="KW-0234">DNA repair</keyword>
<dbReference type="InterPro" id="IPR015797">
    <property type="entry name" value="NUDIX_hydrolase-like_dom_sf"/>
</dbReference>
<dbReference type="InterPro" id="IPR020476">
    <property type="entry name" value="Nudix_hydrolase"/>
</dbReference>
<evidence type="ECO:0000256" key="6">
    <source>
        <dbReference type="ARBA" id="ARBA00022763"/>
    </source>
</evidence>
<comment type="catalytic activity">
    <reaction evidence="10">
        <text>8-oxo-dGTP + H2O = 8-oxo-dGMP + diphosphate + H(+)</text>
        <dbReference type="Rhea" id="RHEA:31575"/>
        <dbReference type="ChEBI" id="CHEBI:15377"/>
        <dbReference type="ChEBI" id="CHEBI:15378"/>
        <dbReference type="ChEBI" id="CHEBI:33019"/>
        <dbReference type="ChEBI" id="CHEBI:63224"/>
        <dbReference type="ChEBI" id="CHEBI:77896"/>
        <dbReference type="EC" id="3.6.1.55"/>
    </reaction>
</comment>
<dbReference type="GO" id="GO:0035539">
    <property type="term" value="F:8-oxo-7,8-dihydrodeoxyguanosine triphosphate pyrophosphatase activity"/>
    <property type="evidence" value="ECO:0007669"/>
    <property type="project" value="UniProtKB-EC"/>
</dbReference>
<sequence>MTQQVDKPIITVVAGVIVKDGHYFLAQRLPNASQGGLWEFPGGKVEAGETPEQALERELHEELTINTVTGQWLADSVFDYGDKVIELKGYLSHWQAGDVELHSHQAMAWVLLEDLSRYDLCPADLPIVDALQALAM</sequence>
<evidence type="ECO:0000256" key="2">
    <source>
        <dbReference type="ARBA" id="ARBA00005582"/>
    </source>
</evidence>
<dbReference type="EMBL" id="LVHF01000028">
    <property type="protein sequence ID" value="OAN13596.1"/>
    <property type="molecule type" value="Genomic_DNA"/>
</dbReference>